<evidence type="ECO:0000313" key="18">
    <source>
        <dbReference type="Proteomes" id="UP001138681"/>
    </source>
</evidence>
<dbReference type="GO" id="GO:0005737">
    <property type="term" value="C:cytoplasm"/>
    <property type="evidence" value="ECO:0007669"/>
    <property type="project" value="UniProtKB-SubCell"/>
</dbReference>
<dbReference type="InterPro" id="IPR011127">
    <property type="entry name" value="Dala_Dala_lig_N"/>
</dbReference>
<dbReference type="EC" id="6.3.2.4" evidence="6 14"/>
<keyword evidence="18" id="KW-1185">Reference proteome</keyword>
<dbReference type="RefSeq" id="WP_218404562.1">
    <property type="nucleotide sequence ID" value="NZ_JAGSPC010000001.1"/>
</dbReference>
<comment type="catalytic activity">
    <reaction evidence="13 14">
        <text>2 D-alanine + ATP = D-alanyl-D-alanine + ADP + phosphate + H(+)</text>
        <dbReference type="Rhea" id="RHEA:11224"/>
        <dbReference type="ChEBI" id="CHEBI:15378"/>
        <dbReference type="ChEBI" id="CHEBI:30616"/>
        <dbReference type="ChEBI" id="CHEBI:43474"/>
        <dbReference type="ChEBI" id="CHEBI:57416"/>
        <dbReference type="ChEBI" id="CHEBI:57822"/>
        <dbReference type="ChEBI" id="CHEBI:456216"/>
        <dbReference type="EC" id="6.3.2.4"/>
    </reaction>
</comment>
<evidence type="ECO:0000256" key="7">
    <source>
        <dbReference type="ARBA" id="ARBA00022490"/>
    </source>
</evidence>
<dbReference type="Pfam" id="PF07478">
    <property type="entry name" value="Dala_Dala_lig_C"/>
    <property type="match status" value="1"/>
</dbReference>
<dbReference type="EMBL" id="JAGSPC010000001">
    <property type="protein sequence ID" value="MBV7259326.1"/>
    <property type="molecule type" value="Genomic_DNA"/>
</dbReference>
<evidence type="ECO:0000256" key="5">
    <source>
        <dbReference type="ARBA" id="ARBA00010871"/>
    </source>
</evidence>
<dbReference type="GO" id="GO:0009252">
    <property type="term" value="P:peptidoglycan biosynthetic process"/>
    <property type="evidence" value="ECO:0007669"/>
    <property type="project" value="UniProtKB-UniRule"/>
</dbReference>
<evidence type="ECO:0000256" key="1">
    <source>
        <dbReference type="ARBA" id="ARBA00001936"/>
    </source>
</evidence>
<evidence type="ECO:0000256" key="6">
    <source>
        <dbReference type="ARBA" id="ARBA00012216"/>
    </source>
</evidence>
<evidence type="ECO:0000256" key="10">
    <source>
        <dbReference type="ARBA" id="ARBA00022840"/>
    </source>
</evidence>
<evidence type="ECO:0000256" key="14">
    <source>
        <dbReference type="HAMAP-Rule" id="MF_00047"/>
    </source>
</evidence>
<organism evidence="17 18">
    <name type="scientific">Erythrobacter crassostreae</name>
    <dbReference type="NCBI Taxonomy" id="2828328"/>
    <lineage>
        <taxon>Bacteria</taxon>
        <taxon>Pseudomonadati</taxon>
        <taxon>Pseudomonadota</taxon>
        <taxon>Alphaproteobacteria</taxon>
        <taxon>Sphingomonadales</taxon>
        <taxon>Erythrobacteraceae</taxon>
        <taxon>Erythrobacter/Porphyrobacter group</taxon>
        <taxon>Erythrobacter</taxon>
    </lineage>
</organism>
<accession>A0A9X1F3J3</accession>
<keyword evidence="14" id="KW-0961">Cell wall biogenesis/degradation</keyword>
<evidence type="ECO:0000313" key="17">
    <source>
        <dbReference type="EMBL" id="MBV7259326.1"/>
    </source>
</evidence>
<dbReference type="GO" id="GO:0046872">
    <property type="term" value="F:metal ion binding"/>
    <property type="evidence" value="ECO:0007669"/>
    <property type="project" value="InterPro"/>
</dbReference>
<gene>
    <name evidence="14" type="primary">ddl</name>
    <name evidence="17" type="ORF">KCG46_07035</name>
</gene>
<evidence type="ECO:0000256" key="11">
    <source>
        <dbReference type="ARBA" id="ARBA00022960"/>
    </source>
</evidence>
<dbReference type="GO" id="GO:0008716">
    <property type="term" value="F:D-alanine-D-alanine ligase activity"/>
    <property type="evidence" value="ECO:0007669"/>
    <property type="project" value="UniProtKB-UniRule"/>
</dbReference>
<evidence type="ECO:0000256" key="13">
    <source>
        <dbReference type="ARBA" id="ARBA00047614"/>
    </source>
</evidence>
<keyword evidence="8 14" id="KW-0436">Ligase</keyword>
<dbReference type="Pfam" id="PF01820">
    <property type="entry name" value="Dala_Dala_lig_N"/>
    <property type="match status" value="1"/>
</dbReference>
<dbReference type="GO" id="GO:0005524">
    <property type="term" value="F:ATP binding"/>
    <property type="evidence" value="ECO:0007669"/>
    <property type="project" value="UniProtKB-UniRule"/>
</dbReference>
<dbReference type="InterPro" id="IPR000291">
    <property type="entry name" value="D-Ala_lig_Van_CS"/>
</dbReference>
<dbReference type="Proteomes" id="UP001138681">
    <property type="component" value="Unassembled WGS sequence"/>
</dbReference>
<comment type="cofactor">
    <cofactor evidence="1">
        <name>Mn(2+)</name>
        <dbReference type="ChEBI" id="CHEBI:29035"/>
    </cofactor>
</comment>
<comment type="similarity">
    <text evidence="5 14">Belongs to the D-alanine--D-alanine ligase family.</text>
</comment>
<dbReference type="HAMAP" id="MF_00047">
    <property type="entry name" value="Dala_Dala_lig"/>
    <property type="match status" value="1"/>
</dbReference>
<name>A0A9X1F3J3_9SPHN</name>
<evidence type="ECO:0000256" key="15">
    <source>
        <dbReference type="PROSITE-ProRule" id="PRU00409"/>
    </source>
</evidence>
<sequence>MSDTLHIAVLMGGWANEREVSLMSGAGVADALESKGHTVTEIDMGRDVAMKIAEAAPDVVFNALHGVPGEDGTVQGMLDLMGIPYTHSGVATSVIAIDKQLTKQALVPHGIPMPGGRIVASAELFERDPLPRPYVLKPVNEGSSVGVAIVTEDSNVGNPIARSAAGPWQEFEELLAEPFIKGRELTTAVIGGPDGPRALGVTELIIETGFYDYEHKYTEGRTQHVCPAEIPPEIAALCEDYAIRAHKVLGCHGTSRTDYRWDDELGEEGLFVLETNTQPGMTPLSLVPEQARHAGIDYPELCDMIVREAIRVHNSNHTEGADG</sequence>
<reference evidence="17" key="1">
    <citation type="submission" date="2021-04" db="EMBL/GenBank/DDBJ databases">
        <authorList>
            <person name="Pira H."/>
            <person name="Risdian C."/>
            <person name="Wink J."/>
        </authorList>
    </citation>
    <scope>NUCLEOTIDE SEQUENCE</scope>
    <source>
        <strain evidence="17">WH158</strain>
    </source>
</reference>
<dbReference type="AlphaFoldDB" id="A0A9X1F3J3"/>
<dbReference type="PROSITE" id="PS00844">
    <property type="entry name" value="DALA_DALA_LIGASE_2"/>
    <property type="match status" value="1"/>
</dbReference>
<dbReference type="PANTHER" id="PTHR23132:SF23">
    <property type="entry name" value="D-ALANINE--D-ALANINE LIGASE B"/>
    <property type="match status" value="1"/>
</dbReference>
<evidence type="ECO:0000256" key="4">
    <source>
        <dbReference type="ARBA" id="ARBA00004496"/>
    </source>
</evidence>
<comment type="caution">
    <text evidence="17">The sequence shown here is derived from an EMBL/GenBank/DDBJ whole genome shotgun (WGS) entry which is preliminary data.</text>
</comment>
<comment type="pathway">
    <text evidence="14">Cell wall biogenesis; peptidoglycan biosynthesis.</text>
</comment>
<keyword evidence="7 14" id="KW-0963">Cytoplasm</keyword>
<dbReference type="PANTHER" id="PTHR23132">
    <property type="entry name" value="D-ALANINE--D-ALANINE LIGASE"/>
    <property type="match status" value="1"/>
</dbReference>
<keyword evidence="11 14" id="KW-0133">Cell shape</keyword>
<comment type="cofactor">
    <cofactor evidence="2">
        <name>Mg(2+)</name>
        <dbReference type="ChEBI" id="CHEBI:18420"/>
    </cofactor>
</comment>
<dbReference type="InterPro" id="IPR011761">
    <property type="entry name" value="ATP-grasp"/>
</dbReference>
<keyword evidence="12 14" id="KW-0573">Peptidoglycan synthesis</keyword>
<evidence type="ECO:0000259" key="16">
    <source>
        <dbReference type="PROSITE" id="PS50975"/>
    </source>
</evidence>
<evidence type="ECO:0000256" key="2">
    <source>
        <dbReference type="ARBA" id="ARBA00001946"/>
    </source>
</evidence>
<evidence type="ECO:0000256" key="3">
    <source>
        <dbReference type="ARBA" id="ARBA00003921"/>
    </source>
</evidence>
<dbReference type="PROSITE" id="PS00843">
    <property type="entry name" value="DALA_DALA_LIGASE_1"/>
    <property type="match status" value="1"/>
</dbReference>
<dbReference type="NCBIfam" id="TIGR01205">
    <property type="entry name" value="D_ala_D_alaTIGR"/>
    <property type="match status" value="1"/>
</dbReference>
<dbReference type="GO" id="GO:0071555">
    <property type="term" value="P:cell wall organization"/>
    <property type="evidence" value="ECO:0007669"/>
    <property type="project" value="UniProtKB-KW"/>
</dbReference>
<dbReference type="GO" id="GO:0008360">
    <property type="term" value="P:regulation of cell shape"/>
    <property type="evidence" value="ECO:0007669"/>
    <property type="project" value="UniProtKB-KW"/>
</dbReference>
<dbReference type="NCBIfam" id="NF002378">
    <property type="entry name" value="PRK01372.1"/>
    <property type="match status" value="1"/>
</dbReference>
<comment type="subcellular location">
    <subcellularLocation>
        <location evidence="4 14">Cytoplasm</location>
    </subcellularLocation>
</comment>
<proteinExistence type="inferred from homology"/>
<dbReference type="PROSITE" id="PS50975">
    <property type="entry name" value="ATP_GRASP"/>
    <property type="match status" value="1"/>
</dbReference>
<evidence type="ECO:0000256" key="9">
    <source>
        <dbReference type="ARBA" id="ARBA00022741"/>
    </source>
</evidence>
<dbReference type="PIRSF" id="PIRSF039102">
    <property type="entry name" value="Ddl/VanB"/>
    <property type="match status" value="1"/>
</dbReference>
<dbReference type="InterPro" id="IPR011095">
    <property type="entry name" value="Dala_Dala_lig_C"/>
</dbReference>
<protein>
    <recommendedName>
        <fullName evidence="6 14">D-alanine--D-alanine ligase</fullName>
        <ecNumber evidence="6 14">6.3.2.4</ecNumber>
    </recommendedName>
    <alternativeName>
        <fullName evidence="14">D-Ala-D-Ala ligase</fullName>
    </alternativeName>
    <alternativeName>
        <fullName evidence="14">D-alanylalanine synthetase</fullName>
    </alternativeName>
</protein>
<keyword evidence="9 15" id="KW-0547">Nucleotide-binding</keyword>
<feature type="domain" description="ATP-grasp" evidence="16">
    <location>
        <begin position="103"/>
        <end position="307"/>
    </location>
</feature>
<comment type="function">
    <text evidence="3 14">Cell wall formation.</text>
</comment>
<keyword evidence="10 15" id="KW-0067">ATP-binding</keyword>
<dbReference type="InterPro" id="IPR005905">
    <property type="entry name" value="D_ala_D_ala"/>
</dbReference>
<evidence type="ECO:0000256" key="12">
    <source>
        <dbReference type="ARBA" id="ARBA00022984"/>
    </source>
</evidence>
<evidence type="ECO:0000256" key="8">
    <source>
        <dbReference type="ARBA" id="ARBA00022598"/>
    </source>
</evidence>